<dbReference type="SUPFAM" id="SSF109854">
    <property type="entry name" value="DinB/YfiT-like putative metalloenzymes"/>
    <property type="match status" value="1"/>
</dbReference>
<gene>
    <name evidence="2" type="ORF">SBA1_140117</name>
</gene>
<reference evidence="3" key="1">
    <citation type="submission" date="2018-02" db="EMBL/GenBank/DDBJ databases">
        <authorList>
            <person name="Hausmann B."/>
        </authorList>
    </citation>
    <scope>NUCLEOTIDE SEQUENCE [LARGE SCALE GENOMIC DNA]</scope>
    <source>
        <strain evidence="3">Peat soil MAG SbA1</strain>
    </source>
</reference>
<dbReference type="InterPro" id="IPR024775">
    <property type="entry name" value="DinB-like"/>
</dbReference>
<dbReference type="Gene3D" id="1.20.120.450">
    <property type="entry name" value="dinb family like domain"/>
    <property type="match status" value="1"/>
</dbReference>
<dbReference type="AlphaFoldDB" id="A0A2U3K6F5"/>
<evidence type="ECO:0000313" key="2">
    <source>
        <dbReference type="EMBL" id="SPF35226.1"/>
    </source>
</evidence>
<feature type="domain" description="DinB-like" evidence="1">
    <location>
        <begin position="30"/>
        <end position="151"/>
    </location>
</feature>
<dbReference type="InterPro" id="IPR034660">
    <property type="entry name" value="DinB/YfiT-like"/>
</dbReference>
<protein>
    <submittedName>
        <fullName evidence="2">DinB superfamily protein</fullName>
    </submittedName>
</protein>
<dbReference type="EMBL" id="OMOD01000046">
    <property type="protein sequence ID" value="SPF35226.1"/>
    <property type="molecule type" value="Genomic_DNA"/>
</dbReference>
<evidence type="ECO:0000259" key="1">
    <source>
        <dbReference type="Pfam" id="PF12867"/>
    </source>
</evidence>
<name>A0A2U3K6F5_9BACT</name>
<proteinExistence type="predicted"/>
<sequence length="158" mass="17654">MIRASHDNEPLRIADQLRRAFDGSAWHGPALLELLDDVDAATAAAKPLPNVHSIWELVLHIAAWDGAVLRRLGGKKAQLKAAQNFPPVPEPTKAAWREALEQTKRTHHALVKTVAALPDQRLRDRVPGKRYDFCHMLHGLVQHELYHAGQIAILKKAM</sequence>
<dbReference type="Proteomes" id="UP000238701">
    <property type="component" value="Unassembled WGS sequence"/>
</dbReference>
<accession>A0A2U3K6F5</accession>
<dbReference type="OrthoDB" id="9798830at2"/>
<dbReference type="Pfam" id="PF12867">
    <property type="entry name" value="DinB_2"/>
    <property type="match status" value="1"/>
</dbReference>
<evidence type="ECO:0000313" key="3">
    <source>
        <dbReference type="Proteomes" id="UP000238701"/>
    </source>
</evidence>
<organism evidence="2 3">
    <name type="scientific">Candidatus Sulfotelmatobacter kueseliae</name>
    <dbReference type="NCBI Taxonomy" id="2042962"/>
    <lineage>
        <taxon>Bacteria</taxon>
        <taxon>Pseudomonadati</taxon>
        <taxon>Acidobacteriota</taxon>
        <taxon>Terriglobia</taxon>
        <taxon>Terriglobales</taxon>
        <taxon>Candidatus Korobacteraceae</taxon>
        <taxon>Candidatus Sulfotelmatobacter</taxon>
    </lineage>
</organism>